<dbReference type="Proteomes" id="UP000030762">
    <property type="component" value="Unassembled WGS sequence"/>
</dbReference>
<dbReference type="PANTHER" id="PTHR43690:SF18">
    <property type="entry name" value="INSULIN-DEGRADING ENZYME-RELATED"/>
    <property type="match status" value="1"/>
</dbReference>
<dbReference type="InterPro" id="IPR011249">
    <property type="entry name" value="Metalloenz_LuxS/M16"/>
</dbReference>
<dbReference type="GO" id="GO:0005739">
    <property type="term" value="C:mitochondrion"/>
    <property type="evidence" value="ECO:0007669"/>
    <property type="project" value="TreeGrafter"/>
</dbReference>
<dbReference type="Pfam" id="PF16187">
    <property type="entry name" value="Peptidase_M16_M"/>
    <property type="match status" value="1"/>
</dbReference>
<dbReference type="OMA" id="FLECYIH"/>
<dbReference type="eggNOG" id="KOG0959">
    <property type="taxonomic scope" value="Eukaryota"/>
</dbReference>
<evidence type="ECO:0000259" key="10">
    <source>
        <dbReference type="Pfam" id="PF16187"/>
    </source>
</evidence>
<dbReference type="STRING" id="1156394.T0RTM6"/>
<dbReference type="InterPro" id="IPR011765">
    <property type="entry name" value="Pept_M16_N"/>
</dbReference>
<dbReference type="EMBL" id="JH767158">
    <property type="protein sequence ID" value="EQC33677.1"/>
    <property type="molecule type" value="Genomic_DNA"/>
</dbReference>
<gene>
    <name evidence="12" type="ORF">SDRG_08781</name>
</gene>
<sequence>MGRMSDVWGKGSKWVGGLEVSRNDSRLYRSFQLPNKLRVLLVSDAATEKAAAALAVGVGHQADPPHVAGLAHFLEHMLFLGTAKYPDETSYKTYLSAHGGRSNASTSAIATTFYFDVAPPHLHGALDRFAQFFIAPLFSASATSREMHAVDAEHAKNVQDDARRLYQLSKELANPAHPFHKFGTGNLETLSTRPTDLGIDVRAELLAFHARYYSANAMHLVVYGRDDLDTLERWATSLFAPIRNDVARPHAPPANVQPYEAAQQGRLVSVVPVRDLRTLELTFPLPSLQAHFLDKPHRVLSHLLGHEGVGSLCADLKARGLANGVSTGLTRDYADWSQFSIKIQLTPTGLDAIPEVVETSFQYMARIAAASDDVLQRIFDEAQTLSMLQLRYRNQESPISYVSYLTRNLTLFPTERAVSGPYVLDRFDATGFRRVLHLLTPHRLRLLLVSKSCVPEATEPWLGARYSDAPLDPDWIAQWESATSSSLPDALQLPRPNPFLPSQLGLVPETTAVHLVLDAPTIRLWHKQGTGFAQPKASARFKWYTPTAYATPLAAVLTELYTLWLDDVLATSLYDAHVAGTKVHVSNTIAGVTLHVAGYSESLQSVVDAVWAHRFTPMNHDSLRRLREALERDLANTLMEEPHRWAVYQRQLALTSTKWSVETKLRALQAVPDDDLPRLLAAHAIDLFTDPRVEALVYGNLLEDDVQRLVETVHTPSAASGAFVQDVLDTRNFALTRDDVLQLPCLNAANENGATHVAFECGLDSTEARATSALLAQVLKVPCFTTLRTTEQLGYIVSSSAGCSHGVAYIYVTVQSKAKTPDEVTARIDAFMSGFRDRLAAMPDDEWAKHKAALIGNLLEQPKTYEEASARVWDEIASQSYAFDRRADVAAAVDALSKAQVQDMLDDRLVNTVTRKALWTQVWPIVMTHDASAPSALTSIEAFQADRHLHPARTKGSVLTAKL</sequence>
<dbReference type="OrthoDB" id="952271at2759"/>
<dbReference type="GO" id="GO:0043171">
    <property type="term" value="P:peptide catabolic process"/>
    <property type="evidence" value="ECO:0007669"/>
    <property type="project" value="TreeGrafter"/>
</dbReference>
<feature type="domain" description="Peptidase M16 C-terminal" evidence="9">
    <location>
        <begin position="202"/>
        <end position="370"/>
    </location>
</feature>
<keyword evidence="13" id="KW-1185">Reference proteome</keyword>
<dbReference type="GO" id="GO:0051603">
    <property type="term" value="P:proteolysis involved in protein catabolic process"/>
    <property type="evidence" value="ECO:0007669"/>
    <property type="project" value="TreeGrafter"/>
</dbReference>
<evidence type="ECO:0000313" key="12">
    <source>
        <dbReference type="EMBL" id="EQC33677.1"/>
    </source>
</evidence>
<dbReference type="AlphaFoldDB" id="T0RTM6"/>
<evidence type="ECO:0000256" key="4">
    <source>
        <dbReference type="ARBA" id="ARBA00022801"/>
    </source>
</evidence>
<evidence type="ECO:0000259" key="11">
    <source>
        <dbReference type="Pfam" id="PF22456"/>
    </source>
</evidence>
<dbReference type="FunFam" id="3.30.830.10:FF:000005">
    <property type="entry name" value="nardilysin isoform X1"/>
    <property type="match status" value="1"/>
</dbReference>
<dbReference type="InParanoid" id="T0RTM6"/>
<dbReference type="GeneID" id="19949508"/>
<organism evidence="12 13">
    <name type="scientific">Saprolegnia diclina (strain VS20)</name>
    <dbReference type="NCBI Taxonomy" id="1156394"/>
    <lineage>
        <taxon>Eukaryota</taxon>
        <taxon>Sar</taxon>
        <taxon>Stramenopiles</taxon>
        <taxon>Oomycota</taxon>
        <taxon>Saprolegniomycetes</taxon>
        <taxon>Saprolegniales</taxon>
        <taxon>Saprolegniaceae</taxon>
        <taxon>Saprolegnia</taxon>
    </lineage>
</organism>
<dbReference type="PROSITE" id="PS00143">
    <property type="entry name" value="INSULINASE"/>
    <property type="match status" value="1"/>
</dbReference>
<dbReference type="InterPro" id="IPR007863">
    <property type="entry name" value="Peptidase_M16_C"/>
</dbReference>
<keyword evidence="4" id="KW-0378">Hydrolase</keyword>
<evidence type="ECO:0000313" key="13">
    <source>
        <dbReference type="Proteomes" id="UP000030762"/>
    </source>
</evidence>
<keyword evidence="6" id="KW-0482">Metalloprotease</keyword>
<evidence type="ECO:0000256" key="5">
    <source>
        <dbReference type="ARBA" id="ARBA00022833"/>
    </source>
</evidence>
<keyword evidence="2" id="KW-0645">Protease</keyword>
<proteinExistence type="inferred from homology"/>
<reference evidence="12 13" key="1">
    <citation type="submission" date="2012-04" db="EMBL/GenBank/DDBJ databases">
        <title>The Genome Sequence of Saprolegnia declina VS20.</title>
        <authorList>
            <consortium name="The Broad Institute Genome Sequencing Platform"/>
            <person name="Russ C."/>
            <person name="Nusbaum C."/>
            <person name="Tyler B."/>
            <person name="van West P."/>
            <person name="Dieguez-Uribeondo J."/>
            <person name="de Bruijn I."/>
            <person name="Tripathy S."/>
            <person name="Jiang R."/>
            <person name="Young S.K."/>
            <person name="Zeng Q."/>
            <person name="Gargeya S."/>
            <person name="Fitzgerald M."/>
            <person name="Haas B."/>
            <person name="Abouelleil A."/>
            <person name="Alvarado L."/>
            <person name="Arachchi H.M."/>
            <person name="Berlin A."/>
            <person name="Chapman S.B."/>
            <person name="Goldberg J."/>
            <person name="Griggs A."/>
            <person name="Gujja S."/>
            <person name="Hansen M."/>
            <person name="Howarth C."/>
            <person name="Imamovic A."/>
            <person name="Larimer J."/>
            <person name="McCowen C."/>
            <person name="Montmayeur A."/>
            <person name="Murphy C."/>
            <person name="Neiman D."/>
            <person name="Pearson M."/>
            <person name="Priest M."/>
            <person name="Roberts A."/>
            <person name="Saif S."/>
            <person name="Shea T."/>
            <person name="Sisk P."/>
            <person name="Sykes S."/>
            <person name="Wortman J."/>
            <person name="Nusbaum C."/>
            <person name="Birren B."/>
        </authorList>
    </citation>
    <scope>NUCLEOTIDE SEQUENCE [LARGE SCALE GENOMIC DNA]</scope>
    <source>
        <strain evidence="12 13">VS20</strain>
    </source>
</reference>
<dbReference type="RefSeq" id="XP_008612900.1">
    <property type="nucleotide sequence ID" value="XM_008614678.1"/>
</dbReference>
<keyword evidence="3" id="KW-0479">Metal-binding</keyword>
<dbReference type="InterPro" id="IPR050626">
    <property type="entry name" value="Peptidase_M16"/>
</dbReference>
<dbReference type="FunFam" id="3.30.830.10:FF:000004">
    <property type="entry name" value="Putative insulin-degrading enzyme"/>
    <property type="match status" value="1"/>
</dbReference>
<dbReference type="MEROPS" id="M16.008"/>
<evidence type="ECO:0000256" key="3">
    <source>
        <dbReference type="ARBA" id="ARBA00022723"/>
    </source>
</evidence>
<dbReference type="PANTHER" id="PTHR43690">
    <property type="entry name" value="NARDILYSIN"/>
    <property type="match status" value="1"/>
</dbReference>
<keyword evidence="5" id="KW-0862">Zinc</keyword>
<dbReference type="GO" id="GO:0005829">
    <property type="term" value="C:cytosol"/>
    <property type="evidence" value="ECO:0007669"/>
    <property type="project" value="TreeGrafter"/>
</dbReference>
<feature type="domain" description="Coenzyme PQQ synthesis protein F-like C-terminal lobe" evidence="11">
    <location>
        <begin position="774"/>
        <end position="873"/>
    </location>
</feature>
<dbReference type="Gene3D" id="3.30.830.10">
    <property type="entry name" value="Metalloenzyme, LuxS/M16 peptidase-like"/>
    <property type="match status" value="4"/>
</dbReference>
<evidence type="ECO:0000259" key="8">
    <source>
        <dbReference type="Pfam" id="PF00675"/>
    </source>
</evidence>
<dbReference type="Pfam" id="PF05193">
    <property type="entry name" value="Peptidase_M16_C"/>
    <property type="match status" value="1"/>
</dbReference>
<comment type="similarity">
    <text evidence="1 7">Belongs to the peptidase M16 family.</text>
</comment>
<evidence type="ECO:0000256" key="7">
    <source>
        <dbReference type="RuleBase" id="RU004447"/>
    </source>
</evidence>
<evidence type="ECO:0000256" key="6">
    <source>
        <dbReference type="ARBA" id="ARBA00023049"/>
    </source>
</evidence>
<evidence type="ECO:0000259" key="9">
    <source>
        <dbReference type="Pfam" id="PF05193"/>
    </source>
</evidence>
<protein>
    <recommendedName>
        <fullName evidence="14">Insulysin</fullName>
    </recommendedName>
</protein>
<feature type="domain" description="Peptidase M16 middle/third" evidence="10">
    <location>
        <begin position="391"/>
        <end position="667"/>
    </location>
</feature>
<evidence type="ECO:0000256" key="2">
    <source>
        <dbReference type="ARBA" id="ARBA00022670"/>
    </source>
</evidence>
<evidence type="ECO:0008006" key="14">
    <source>
        <dbReference type="Google" id="ProtNLM"/>
    </source>
</evidence>
<dbReference type="InterPro" id="IPR054734">
    <property type="entry name" value="PqqF-like_C_4"/>
</dbReference>
<name>T0RTM6_SAPDV</name>
<dbReference type="Pfam" id="PF00675">
    <property type="entry name" value="Peptidase_M16"/>
    <property type="match status" value="1"/>
</dbReference>
<dbReference type="VEuPathDB" id="FungiDB:SDRG_08781"/>
<accession>T0RTM6</accession>
<dbReference type="Pfam" id="PF22456">
    <property type="entry name" value="PqqF-like_C_4"/>
    <property type="match status" value="1"/>
</dbReference>
<feature type="domain" description="Peptidase M16 N-terminal" evidence="8">
    <location>
        <begin position="38"/>
        <end position="175"/>
    </location>
</feature>
<dbReference type="SUPFAM" id="SSF63411">
    <property type="entry name" value="LuxS/MPP-like metallohydrolase"/>
    <property type="match status" value="4"/>
</dbReference>
<dbReference type="GO" id="GO:0046872">
    <property type="term" value="F:metal ion binding"/>
    <property type="evidence" value="ECO:0007669"/>
    <property type="project" value="UniProtKB-KW"/>
</dbReference>
<dbReference type="GO" id="GO:0004222">
    <property type="term" value="F:metalloendopeptidase activity"/>
    <property type="evidence" value="ECO:0007669"/>
    <property type="project" value="InterPro"/>
</dbReference>
<dbReference type="InterPro" id="IPR001431">
    <property type="entry name" value="Pept_M16_Zn_BS"/>
</dbReference>
<evidence type="ECO:0000256" key="1">
    <source>
        <dbReference type="ARBA" id="ARBA00007261"/>
    </source>
</evidence>
<dbReference type="InterPro" id="IPR032632">
    <property type="entry name" value="Peptidase_M16_M"/>
</dbReference>